<comment type="caution">
    <text evidence="2">The sequence shown here is derived from an EMBL/GenBank/DDBJ whole genome shotgun (WGS) entry which is preliminary data.</text>
</comment>
<feature type="domain" description="25S rRNA (uridine-N(3))-methyltransferase BMT5-like" evidence="1">
    <location>
        <begin position="51"/>
        <end position="217"/>
    </location>
</feature>
<organism evidence="2 3">
    <name type="scientific">Flemingia macrophylla</name>
    <dbReference type="NCBI Taxonomy" id="520843"/>
    <lineage>
        <taxon>Eukaryota</taxon>
        <taxon>Viridiplantae</taxon>
        <taxon>Streptophyta</taxon>
        <taxon>Embryophyta</taxon>
        <taxon>Tracheophyta</taxon>
        <taxon>Spermatophyta</taxon>
        <taxon>Magnoliopsida</taxon>
        <taxon>eudicotyledons</taxon>
        <taxon>Gunneridae</taxon>
        <taxon>Pentapetalae</taxon>
        <taxon>rosids</taxon>
        <taxon>fabids</taxon>
        <taxon>Fabales</taxon>
        <taxon>Fabaceae</taxon>
        <taxon>Papilionoideae</taxon>
        <taxon>50 kb inversion clade</taxon>
        <taxon>NPAAA clade</taxon>
        <taxon>indigoferoid/millettioid clade</taxon>
        <taxon>Phaseoleae</taxon>
        <taxon>Flemingia</taxon>
    </lineage>
</organism>
<keyword evidence="3" id="KW-1185">Reference proteome</keyword>
<dbReference type="InterPro" id="IPR019446">
    <property type="entry name" value="BMT5-like"/>
</dbReference>
<gene>
    <name evidence="2" type="ORF">Fmac_009374</name>
</gene>
<dbReference type="Pfam" id="PF10354">
    <property type="entry name" value="BMT5-like"/>
    <property type="match status" value="1"/>
</dbReference>
<evidence type="ECO:0000313" key="3">
    <source>
        <dbReference type="Proteomes" id="UP001603857"/>
    </source>
</evidence>
<sequence length="244" mass="27748">MTKAIFNKMGRRDVNDDLHTDDDETDDLHSSEVAAKAEKWKEHYSSSHRILFVGEGDFSFSLCLARAFGSAHNLVATSLDSYDDIGKKYSNGLSNVIELEERGCLVLHGVDAKEMSQHFFLKTQRFDRIIYNFPHVGFLYPENSYCQIQLNKRLLKGFLANAKALVKKEGGEIHVTHKEGDPYNKWDLVKKAEKRGLVLQQVVPFFKDDYPGYDNKRAHGKLSDASFLVGEASTYKFKVQTSNT</sequence>
<accession>A0ABD1N023</accession>
<evidence type="ECO:0000313" key="2">
    <source>
        <dbReference type="EMBL" id="KAL2341434.1"/>
    </source>
</evidence>
<evidence type="ECO:0000259" key="1">
    <source>
        <dbReference type="Pfam" id="PF10354"/>
    </source>
</evidence>
<reference evidence="2 3" key="1">
    <citation type="submission" date="2024-08" db="EMBL/GenBank/DDBJ databases">
        <title>Insights into the chromosomal genome structure of Flemingia macrophylla.</title>
        <authorList>
            <person name="Ding Y."/>
            <person name="Zhao Y."/>
            <person name="Bi W."/>
            <person name="Wu M."/>
            <person name="Zhao G."/>
            <person name="Gong Y."/>
            <person name="Li W."/>
            <person name="Zhang P."/>
        </authorList>
    </citation>
    <scope>NUCLEOTIDE SEQUENCE [LARGE SCALE GENOMIC DNA]</scope>
    <source>
        <strain evidence="2">DYQJB</strain>
        <tissue evidence="2">Leaf</tissue>
    </source>
</reference>
<dbReference type="PANTHER" id="PTHR11538">
    <property type="entry name" value="PHENYLALANYL-TRNA SYNTHETASE"/>
    <property type="match status" value="1"/>
</dbReference>
<proteinExistence type="predicted"/>
<dbReference type="PANTHER" id="PTHR11538:SF63">
    <property type="entry name" value="25S RRNA (URIDINE-N(3))-METHYLTRANSFERASE BMT5-LIKE DOMAIN-CONTAINING PROTEIN"/>
    <property type="match status" value="1"/>
</dbReference>
<name>A0ABD1N023_9FABA</name>
<dbReference type="EMBL" id="JBGMDY010000003">
    <property type="protein sequence ID" value="KAL2341434.1"/>
    <property type="molecule type" value="Genomic_DNA"/>
</dbReference>
<dbReference type="Proteomes" id="UP001603857">
    <property type="component" value="Unassembled WGS sequence"/>
</dbReference>
<protein>
    <recommendedName>
        <fullName evidence="1">25S rRNA (uridine-N(3))-methyltransferase BMT5-like domain-containing protein</fullName>
    </recommendedName>
</protein>
<dbReference type="AlphaFoldDB" id="A0ABD1N023"/>